<dbReference type="RefSeq" id="XP_004255216.1">
    <property type="nucleotide sequence ID" value="XM_004255168.1"/>
</dbReference>
<feature type="coiled-coil region" evidence="1">
    <location>
        <begin position="258"/>
        <end position="392"/>
    </location>
</feature>
<dbReference type="GeneID" id="14887084"/>
<accession>A0A0A1U6D4</accession>
<gene>
    <name evidence="2" type="ORF">EIN_229780</name>
</gene>
<name>A0A0A1U6D4_ENTIV</name>
<feature type="coiled-coil region" evidence="1">
    <location>
        <begin position="6"/>
        <end position="165"/>
    </location>
</feature>
<sequence>MDNPLDAQATESVDSLKQTIESLKKELCSVTSENDLLREEVEKYYTSEDKKAEDTNAQKQLGDLEKEKAQILAEKDGLLEKLKMAQEDRLEQTAKCERLESELSKVKKETVGLEKQLKAAKDQNEVVLMEKKSSSDLAATFQITIQQLKDQIVEKDDLIKRMMKNVETKSAYMDESIKNWETSEEKMGQILDDSFKIVEMVKNNMESTRNSLDEIIWDHVKKNMENDSRARYVQSVVNECREQNAMLQKDKEKIVLCVMRMKNVVSGLEDRVQMLTKEKDDAKMSYETLLSEKIAEIERMSGTTQTEKAKSERLEKLLIEENEKREKAEHKSEDLEYLINSFKVEGSKGKRNTMPDDLVKSTFEVKQMRERIDELEKNVTSLSKLLGEEKVKSKSVSEELSSKITRLSNVEKNVLNIETRKLLFNYVALGVKLMNTQNTNKNTNLTDFYVDMENEAVPVSEWPMWINSKIENTPFRAMRDVNKEEKGKANKTK</sequence>
<organism evidence="2 3">
    <name type="scientific">Entamoeba invadens IP1</name>
    <dbReference type="NCBI Taxonomy" id="370355"/>
    <lineage>
        <taxon>Eukaryota</taxon>
        <taxon>Amoebozoa</taxon>
        <taxon>Evosea</taxon>
        <taxon>Archamoebae</taxon>
        <taxon>Mastigamoebida</taxon>
        <taxon>Entamoebidae</taxon>
        <taxon>Entamoeba</taxon>
    </lineage>
</organism>
<dbReference type="EMBL" id="KB206756">
    <property type="protein sequence ID" value="ELP88445.1"/>
    <property type="molecule type" value="Genomic_DNA"/>
</dbReference>
<proteinExistence type="predicted"/>
<evidence type="ECO:0000256" key="1">
    <source>
        <dbReference type="SAM" id="Coils"/>
    </source>
</evidence>
<keyword evidence="3" id="KW-1185">Reference proteome</keyword>
<reference evidence="2 3" key="1">
    <citation type="submission" date="2012-10" db="EMBL/GenBank/DDBJ databases">
        <authorList>
            <person name="Zafar N."/>
            <person name="Inman J."/>
            <person name="Hall N."/>
            <person name="Lorenzi H."/>
            <person name="Caler E."/>
        </authorList>
    </citation>
    <scope>NUCLEOTIDE SEQUENCE [LARGE SCALE GENOMIC DNA]</scope>
    <source>
        <strain evidence="2 3">IP1</strain>
    </source>
</reference>
<protein>
    <submittedName>
        <fullName evidence="2">Synaptonemal complex protein, putative</fullName>
    </submittedName>
</protein>
<evidence type="ECO:0000313" key="3">
    <source>
        <dbReference type="Proteomes" id="UP000014680"/>
    </source>
</evidence>
<dbReference type="OrthoDB" id="30226at2759"/>
<dbReference type="VEuPathDB" id="AmoebaDB:EIN_229780"/>
<dbReference type="AlphaFoldDB" id="A0A0A1U6D4"/>
<dbReference type="KEGG" id="eiv:EIN_229780"/>
<keyword evidence="1" id="KW-0175">Coiled coil</keyword>
<evidence type="ECO:0000313" key="2">
    <source>
        <dbReference type="EMBL" id="ELP88445.1"/>
    </source>
</evidence>
<dbReference type="Proteomes" id="UP000014680">
    <property type="component" value="Unassembled WGS sequence"/>
</dbReference>